<gene>
    <name evidence="8" type="primary">ydiU</name>
    <name evidence="8" type="synonym">selO</name>
    <name evidence="9" type="ORF">B0682_01315</name>
</gene>
<evidence type="ECO:0000313" key="9">
    <source>
        <dbReference type="EMBL" id="OOS22867.1"/>
    </source>
</evidence>
<keyword evidence="5 8" id="KW-0547">Nucleotide-binding</keyword>
<feature type="binding site" evidence="8">
    <location>
        <position position="86"/>
    </location>
    <ligand>
        <name>ATP</name>
        <dbReference type="ChEBI" id="CHEBI:30616"/>
    </ligand>
</feature>
<dbReference type="EC" id="2.7.7.-" evidence="8"/>
<dbReference type="GO" id="GO:0000287">
    <property type="term" value="F:magnesium ion binding"/>
    <property type="evidence" value="ECO:0007669"/>
    <property type="project" value="UniProtKB-UniRule"/>
</dbReference>
<comment type="catalytic activity">
    <reaction evidence="8">
        <text>L-seryl-[protein] + UTP = O-(5'-uridylyl)-L-seryl-[protein] + diphosphate</text>
        <dbReference type="Rhea" id="RHEA:64604"/>
        <dbReference type="Rhea" id="RHEA-COMP:9863"/>
        <dbReference type="Rhea" id="RHEA-COMP:16635"/>
        <dbReference type="ChEBI" id="CHEBI:29999"/>
        <dbReference type="ChEBI" id="CHEBI:33019"/>
        <dbReference type="ChEBI" id="CHEBI:46398"/>
        <dbReference type="ChEBI" id="CHEBI:156051"/>
    </reaction>
</comment>
<comment type="catalytic activity">
    <reaction evidence="8">
        <text>L-histidyl-[protein] + UTP = N(tele)-(5'-uridylyl)-L-histidyl-[protein] + diphosphate</text>
        <dbReference type="Rhea" id="RHEA:83891"/>
        <dbReference type="Rhea" id="RHEA-COMP:9745"/>
        <dbReference type="Rhea" id="RHEA-COMP:20239"/>
        <dbReference type="ChEBI" id="CHEBI:29979"/>
        <dbReference type="ChEBI" id="CHEBI:33019"/>
        <dbReference type="ChEBI" id="CHEBI:46398"/>
        <dbReference type="ChEBI" id="CHEBI:233474"/>
    </reaction>
</comment>
<comment type="catalytic activity">
    <reaction evidence="8">
        <text>L-tyrosyl-[protein] + ATP = O-(5'-adenylyl)-L-tyrosyl-[protein] + diphosphate</text>
        <dbReference type="Rhea" id="RHEA:54288"/>
        <dbReference type="Rhea" id="RHEA-COMP:10136"/>
        <dbReference type="Rhea" id="RHEA-COMP:13846"/>
        <dbReference type="ChEBI" id="CHEBI:30616"/>
        <dbReference type="ChEBI" id="CHEBI:33019"/>
        <dbReference type="ChEBI" id="CHEBI:46858"/>
        <dbReference type="ChEBI" id="CHEBI:83624"/>
        <dbReference type="EC" id="2.7.7.108"/>
    </reaction>
</comment>
<sequence>MQFCNQYNQLDQRLYHRQAPNPLPNPVIGHFNHQVAEHIGWSQDVNLMTNWVDIIAGQHIPDGFAPLAMAYAGHQFGHWAGQLGDGRGLLMAQVIDNHGKLTDLHLKGVGRTPYSRMGDGRAVLRSTIREYLGGHALTHLGIASSNALGFVSSDLPVYREQVETAAALMRVADCHIRLGHLEWVASYAPDLFDGFIDHVMQTYFSDCQDAPLPILAMTEQIIRKTAQLMAYWQAYGFIHGVMNTDNLSLTGATIDFGPYAFMERLDPHWISNHSDSFGRYTHANQPSMALWNLQTTLPHLLRYRVGSVQSLSRAKLDMALGQFEKEFITKYRHLMCQRLGLGLNHRLEQDLTNATSHDNGHKNNHDELARDFVMLIHQNQLDYNNSFRGLLGLFDGASGVHQFLSQQFEKQLSATAKITWQAWRQRYLTAITDETKTINQLSNTNPLYIVRNGMLERAITQAKAQDFSEVDRLYHLLAKPFDEHGFACDTDLLVLPKGQRPVALSCSS</sequence>
<dbReference type="PANTHER" id="PTHR32057">
    <property type="entry name" value="PROTEIN ADENYLYLTRANSFERASE SELO, MITOCHONDRIAL"/>
    <property type="match status" value="1"/>
</dbReference>
<feature type="binding site" evidence="8">
    <location>
        <position position="84"/>
    </location>
    <ligand>
        <name>ATP</name>
        <dbReference type="ChEBI" id="CHEBI:30616"/>
    </ligand>
</feature>
<evidence type="ECO:0000256" key="5">
    <source>
        <dbReference type="ARBA" id="ARBA00022741"/>
    </source>
</evidence>
<dbReference type="GO" id="GO:0030145">
    <property type="term" value="F:manganese ion binding"/>
    <property type="evidence" value="ECO:0007669"/>
    <property type="project" value="UniProtKB-UniRule"/>
</dbReference>
<proteinExistence type="inferred from homology"/>
<feature type="binding site" evidence="8">
    <location>
        <position position="107"/>
    </location>
    <ligand>
        <name>ATP</name>
        <dbReference type="ChEBI" id="CHEBI:30616"/>
    </ligand>
</feature>
<dbReference type="EMBL" id="MUYT01000001">
    <property type="protein sequence ID" value="OOS22867.1"/>
    <property type="molecule type" value="Genomic_DNA"/>
</dbReference>
<dbReference type="GO" id="GO:0005524">
    <property type="term" value="F:ATP binding"/>
    <property type="evidence" value="ECO:0007669"/>
    <property type="project" value="UniProtKB-UniRule"/>
</dbReference>
<dbReference type="OrthoDB" id="9776281at2"/>
<feature type="binding site" evidence="8">
    <location>
        <position position="255"/>
    </location>
    <ligand>
        <name>Mg(2+)</name>
        <dbReference type="ChEBI" id="CHEBI:18420"/>
    </ligand>
</feature>
<keyword evidence="7 8" id="KW-0460">Magnesium</keyword>
<feature type="binding site" evidence="8">
    <location>
        <position position="170"/>
    </location>
    <ligand>
        <name>ATP</name>
        <dbReference type="ChEBI" id="CHEBI:30616"/>
    </ligand>
</feature>
<keyword evidence="4 8" id="KW-0479">Metal-binding</keyword>
<dbReference type="Proteomes" id="UP000191094">
    <property type="component" value="Unassembled WGS sequence"/>
</dbReference>
<comment type="catalytic activity">
    <reaction evidence="8">
        <text>L-seryl-[protein] + ATP = 3-O-(5'-adenylyl)-L-seryl-[protein] + diphosphate</text>
        <dbReference type="Rhea" id="RHEA:58120"/>
        <dbReference type="Rhea" id="RHEA-COMP:9863"/>
        <dbReference type="Rhea" id="RHEA-COMP:15073"/>
        <dbReference type="ChEBI" id="CHEBI:29999"/>
        <dbReference type="ChEBI" id="CHEBI:30616"/>
        <dbReference type="ChEBI" id="CHEBI:33019"/>
        <dbReference type="ChEBI" id="CHEBI:142516"/>
        <dbReference type="EC" id="2.7.7.108"/>
    </reaction>
</comment>
<comment type="similarity">
    <text evidence="1 8">Belongs to the SELO family.</text>
</comment>
<evidence type="ECO:0000256" key="7">
    <source>
        <dbReference type="ARBA" id="ARBA00022842"/>
    </source>
</evidence>
<organism evidence="9 10">
    <name type="scientific">Lwoffella lincolnii</name>
    <dbReference type="NCBI Taxonomy" id="90241"/>
    <lineage>
        <taxon>Bacteria</taxon>
        <taxon>Pseudomonadati</taxon>
        <taxon>Pseudomonadota</taxon>
        <taxon>Gammaproteobacteria</taxon>
        <taxon>Moraxellales</taxon>
        <taxon>Moraxellaceae</taxon>
        <taxon>Lwoffella</taxon>
    </lineage>
</organism>
<keyword evidence="3 8" id="KW-0548">Nucleotidyltransferase</keyword>
<evidence type="ECO:0000256" key="1">
    <source>
        <dbReference type="ARBA" id="ARBA00009747"/>
    </source>
</evidence>
<keyword evidence="2 8" id="KW-0808">Transferase</keyword>
<comment type="caution">
    <text evidence="9">The sequence shown here is derived from an EMBL/GenBank/DDBJ whole genome shotgun (WGS) entry which is preliminary data.</text>
</comment>
<evidence type="ECO:0000256" key="3">
    <source>
        <dbReference type="ARBA" id="ARBA00022695"/>
    </source>
</evidence>
<dbReference type="GO" id="GO:0070733">
    <property type="term" value="F:AMPylase activity"/>
    <property type="evidence" value="ECO:0007669"/>
    <property type="project" value="UniProtKB-EC"/>
</dbReference>
<evidence type="ECO:0000313" key="10">
    <source>
        <dbReference type="Proteomes" id="UP000191094"/>
    </source>
</evidence>
<feature type="active site" description="Proton acceptor" evidence="8">
    <location>
        <position position="245"/>
    </location>
</feature>
<dbReference type="Pfam" id="PF02696">
    <property type="entry name" value="SelO"/>
    <property type="match status" value="1"/>
</dbReference>
<name>A0A1T0CKL2_9GAMM</name>
<feature type="binding site" evidence="8">
    <location>
        <position position="246"/>
    </location>
    <ligand>
        <name>Mg(2+)</name>
        <dbReference type="ChEBI" id="CHEBI:18420"/>
    </ligand>
</feature>
<dbReference type="STRING" id="90241.B0682_01315"/>
<feature type="binding site" evidence="8">
    <location>
        <position position="120"/>
    </location>
    <ligand>
        <name>ATP</name>
        <dbReference type="ChEBI" id="CHEBI:30616"/>
    </ligand>
</feature>
<evidence type="ECO:0000256" key="4">
    <source>
        <dbReference type="ARBA" id="ARBA00022723"/>
    </source>
</evidence>
<dbReference type="NCBIfam" id="NF000658">
    <property type="entry name" value="PRK00029.1"/>
    <property type="match status" value="1"/>
</dbReference>
<evidence type="ECO:0000256" key="8">
    <source>
        <dbReference type="HAMAP-Rule" id="MF_00692"/>
    </source>
</evidence>
<reference evidence="9 10" key="1">
    <citation type="submission" date="2017-02" db="EMBL/GenBank/DDBJ databases">
        <title>Draft genome sequence of Moraxella lincolnii CCUG 9405T type strain.</title>
        <authorList>
            <person name="Salva-Serra F."/>
            <person name="Engstrom-Jakobsson H."/>
            <person name="Thorell K."/>
            <person name="Jaen-Luchoro D."/>
            <person name="Gonzales-Siles L."/>
            <person name="Karlsson R."/>
            <person name="Yazdan S."/>
            <person name="Boulund F."/>
            <person name="Johnning A."/>
            <person name="Engstrand L."/>
            <person name="Kristiansson E."/>
            <person name="Moore E."/>
        </authorList>
    </citation>
    <scope>NUCLEOTIDE SEQUENCE [LARGE SCALE GENOMIC DNA]</scope>
    <source>
        <strain evidence="9 10">CCUG 9405</strain>
    </source>
</reference>
<accession>A0A1T0CKL2</accession>
<dbReference type="AlphaFoldDB" id="A0A1T0CKL2"/>
<dbReference type="PANTHER" id="PTHR32057:SF14">
    <property type="entry name" value="PROTEIN ADENYLYLTRANSFERASE SELO, MITOCHONDRIAL"/>
    <property type="match status" value="1"/>
</dbReference>
<dbReference type="EC" id="2.7.7.108" evidence="8"/>
<feature type="binding site" evidence="8">
    <location>
        <position position="177"/>
    </location>
    <ligand>
        <name>ATP</name>
        <dbReference type="ChEBI" id="CHEBI:30616"/>
    </ligand>
</feature>
<comment type="catalytic activity">
    <reaction evidence="8">
        <text>L-tyrosyl-[protein] + UTP = O-(5'-uridylyl)-L-tyrosyl-[protein] + diphosphate</text>
        <dbReference type="Rhea" id="RHEA:83887"/>
        <dbReference type="Rhea" id="RHEA-COMP:10136"/>
        <dbReference type="Rhea" id="RHEA-COMP:20238"/>
        <dbReference type="ChEBI" id="CHEBI:33019"/>
        <dbReference type="ChEBI" id="CHEBI:46398"/>
        <dbReference type="ChEBI" id="CHEBI:46858"/>
        <dbReference type="ChEBI" id="CHEBI:90602"/>
    </reaction>
</comment>
<comment type="function">
    <text evidence="8">Nucleotidyltransferase involved in the post-translational modification of proteins. It can catalyze the addition of adenosine monophosphate (AMP) or uridine monophosphate (UMP) to a protein, resulting in modifications known as AMPylation and UMPylation.</text>
</comment>
<feature type="binding site" evidence="8">
    <location>
        <position position="255"/>
    </location>
    <ligand>
        <name>ATP</name>
        <dbReference type="ChEBI" id="CHEBI:30616"/>
    </ligand>
</feature>
<keyword evidence="8" id="KW-0464">Manganese</keyword>
<keyword evidence="10" id="KW-1185">Reference proteome</keyword>
<comment type="catalytic activity">
    <reaction evidence="8">
        <text>L-threonyl-[protein] + ATP = 3-O-(5'-adenylyl)-L-threonyl-[protein] + diphosphate</text>
        <dbReference type="Rhea" id="RHEA:54292"/>
        <dbReference type="Rhea" id="RHEA-COMP:11060"/>
        <dbReference type="Rhea" id="RHEA-COMP:13847"/>
        <dbReference type="ChEBI" id="CHEBI:30013"/>
        <dbReference type="ChEBI" id="CHEBI:30616"/>
        <dbReference type="ChEBI" id="CHEBI:33019"/>
        <dbReference type="ChEBI" id="CHEBI:138113"/>
        <dbReference type="EC" id="2.7.7.108"/>
    </reaction>
</comment>
<dbReference type="RefSeq" id="WP_078306289.1">
    <property type="nucleotide sequence ID" value="NZ_CP174475.1"/>
</dbReference>
<evidence type="ECO:0000256" key="6">
    <source>
        <dbReference type="ARBA" id="ARBA00022840"/>
    </source>
</evidence>
<evidence type="ECO:0000256" key="2">
    <source>
        <dbReference type="ARBA" id="ARBA00022679"/>
    </source>
</evidence>
<dbReference type="HAMAP" id="MF_00692">
    <property type="entry name" value="SelO"/>
    <property type="match status" value="1"/>
</dbReference>
<comment type="cofactor">
    <cofactor evidence="8">
        <name>Mg(2+)</name>
        <dbReference type="ChEBI" id="CHEBI:18420"/>
    </cofactor>
    <cofactor evidence="8">
        <name>Mn(2+)</name>
        <dbReference type="ChEBI" id="CHEBI:29035"/>
    </cofactor>
</comment>
<dbReference type="InterPro" id="IPR003846">
    <property type="entry name" value="SelO"/>
</dbReference>
<feature type="binding site" evidence="8">
    <location>
        <position position="87"/>
    </location>
    <ligand>
        <name>ATP</name>
        <dbReference type="ChEBI" id="CHEBI:30616"/>
    </ligand>
</feature>
<feature type="binding site" evidence="8">
    <location>
        <position position="119"/>
    </location>
    <ligand>
        <name>ATP</name>
        <dbReference type="ChEBI" id="CHEBI:30616"/>
    </ligand>
</feature>
<protein>
    <recommendedName>
        <fullName evidence="8">Protein nucleotidyltransferase YdiU</fullName>
        <ecNumber evidence="8">2.7.7.-</ecNumber>
    </recommendedName>
    <alternativeName>
        <fullName evidence="8">Protein adenylyltransferase YdiU</fullName>
        <ecNumber evidence="8">2.7.7.108</ecNumber>
    </alternativeName>
    <alternativeName>
        <fullName evidence="8">Protein uridylyltransferase YdiU</fullName>
        <ecNumber evidence="8">2.7.7.-</ecNumber>
    </alternativeName>
</protein>
<keyword evidence="6 8" id="KW-0067">ATP-binding</keyword>